<dbReference type="AlphaFoldDB" id="Q10XP9"/>
<dbReference type="KEGG" id="ter:Tery_3947"/>
<evidence type="ECO:0000259" key="1">
    <source>
        <dbReference type="Pfam" id="PF01710"/>
    </source>
</evidence>
<reference evidence="2" key="1">
    <citation type="submission" date="2006-06" db="EMBL/GenBank/DDBJ databases">
        <title>Complete sequence of Trichodesmium erythraeum IMS101.</title>
        <authorList>
            <consortium name="US DOE Joint Genome Institute"/>
            <person name="Copeland A."/>
            <person name="Lucas S."/>
            <person name="Lapidus A."/>
            <person name="Barry K."/>
            <person name="Detter J.C."/>
            <person name="Glavina del Rio T."/>
            <person name="Hammon N."/>
            <person name="Israni S."/>
            <person name="Dalin E."/>
            <person name="Tice H."/>
            <person name="Pitluck S."/>
            <person name="Kiss H."/>
            <person name="Munk A.C."/>
            <person name="Brettin T."/>
            <person name="Bruce D."/>
            <person name="Han C."/>
            <person name="Tapia R."/>
            <person name="Gilna P."/>
            <person name="Schmutz J."/>
            <person name="Larimer F."/>
            <person name="Land M."/>
            <person name="Hauser L."/>
            <person name="Kyrpides N."/>
            <person name="Kim E."/>
            <person name="Richardson P."/>
        </authorList>
    </citation>
    <scope>NUCLEOTIDE SEQUENCE [LARGE SCALE GENOMIC DNA]</scope>
    <source>
        <strain evidence="2">IMS101</strain>
    </source>
</reference>
<name>Q10XP9_TRIEI</name>
<proteinExistence type="predicted"/>
<evidence type="ECO:0000313" key="2">
    <source>
        <dbReference type="EMBL" id="ABG52975.1"/>
    </source>
</evidence>
<dbReference type="Pfam" id="PF01710">
    <property type="entry name" value="HTH_Tnp_IS630"/>
    <property type="match status" value="1"/>
</dbReference>
<dbReference type="HOGENOM" id="CLU_3141926_0_0_3"/>
<dbReference type="InterPro" id="IPR002622">
    <property type="entry name" value="Transposase_14"/>
</dbReference>
<feature type="domain" description="Transposase Synechocystis PCC 6803" evidence="1">
    <location>
        <begin position="2"/>
        <end position="43"/>
    </location>
</feature>
<gene>
    <name evidence="2" type="ordered locus">Tery_3947</name>
</gene>
<organism evidence="2">
    <name type="scientific">Trichodesmium erythraeum (strain IMS101)</name>
    <dbReference type="NCBI Taxonomy" id="203124"/>
    <lineage>
        <taxon>Bacteria</taxon>
        <taxon>Bacillati</taxon>
        <taxon>Cyanobacteriota</taxon>
        <taxon>Cyanophyceae</taxon>
        <taxon>Oscillatoriophycideae</taxon>
        <taxon>Oscillatoriales</taxon>
        <taxon>Microcoleaceae</taxon>
        <taxon>Trichodesmium</taxon>
    </lineage>
</organism>
<dbReference type="eggNOG" id="COG3415">
    <property type="taxonomic scope" value="Bacteria"/>
</dbReference>
<protein>
    <recommendedName>
        <fullName evidence="1">Transposase Synechocystis PCC 6803 domain-containing protein</fullName>
    </recommendedName>
</protein>
<dbReference type="EMBL" id="CP000393">
    <property type="protein sequence ID" value="ABG52975.1"/>
    <property type="molecule type" value="Genomic_DNA"/>
</dbReference>
<accession>Q10XP9</accession>
<sequence>MIGIASIYRCLFRPKLSATKVKSCQIKLDWKELEKVVTANLELLIVRQS</sequence>